<dbReference type="Proteomes" id="UP000005239">
    <property type="component" value="Unassembled WGS sequence"/>
</dbReference>
<gene>
    <name evidence="1" type="primary">WBGene00275894</name>
</gene>
<reference evidence="1" key="2">
    <citation type="submission" date="2022-06" db="UniProtKB">
        <authorList>
            <consortium name="EnsemblMetazoa"/>
        </authorList>
    </citation>
    <scope>IDENTIFICATION</scope>
    <source>
        <strain evidence="1">PS312</strain>
    </source>
</reference>
<evidence type="ECO:0000313" key="2">
    <source>
        <dbReference type="Proteomes" id="UP000005239"/>
    </source>
</evidence>
<name>A0A2A6BBA9_PRIPA</name>
<accession>A0A8R1YVM6</accession>
<protein>
    <submittedName>
        <fullName evidence="1">Uncharacterized protein</fullName>
    </submittedName>
</protein>
<dbReference type="AlphaFoldDB" id="A0A2A6BBA9"/>
<keyword evidence="2" id="KW-1185">Reference proteome</keyword>
<evidence type="ECO:0000313" key="1">
    <source>
        <dbReference type="EnsemblMetazoa" id="PPA37525.1"/>
    </source>
</evidence>
<dbReference type="PANTHER" id="PTHR34228">
    <property type="entry name" value="PROTEIN CBG09474-RELATED"/>
    <property type="match status" value="1"/>
</dbReference>
<dbReference type="EnsemblMetazoa" id="PPA37525.1">
    <property type="protein sequence ID" value="PPA37525.1"/>
    <property type="gene ID" value="WBGene00275894"/>
</dbReference>
<dbReference type="InterPro" id="IPR053322">
    <property type="entry name" value="PLA2-like"/>
</dbReference>
<dbReference type="PANTHER" id="PTHR34228:SF4">
    <property type="entry name" value="VENOM PROTEIN"/>
    <property type="match status" value="1"/>
</dbReference>
<dbReference type="OrthoDB" id="5825401at2759"/>
<organism evidence="1 2">
    <name type="scientific">Pristionchus pacificus</name>
    <name type="common">Parasitic nematode worm</name>
    <dbReference type="NCBI Taxonomy" id="54126"/>
    <lineage>
        <taxon>Eukaryota</taxon>
        <taxon>Metazoa</taxon>
        <taxon>Ecdysozoa</taxon>
        <taxon>Nematoda</taxon>
        <taxon>Chromadorea</taxon>
        <taxon>Rhabditida</taxon>
        <taxon>Rhabditina</taxon>
        <taxon>Diplogasteromorpha</taxon>
        <taxon>Diplogasteroidea</taxon>
        <taxon>Neodiplogasteridae</taxon>
        <taxon>Pristionchus</taxon>
    </lineage>
</organism>
<proteinExistence type="predicted"/>
<sequence length="399" mass="46517">MLLLFLPFLFFSLSLSEKSNPYNIKLKLNEHWECGADKFAWSKVLAELVTSVCPDAVIAHANLCCKVHDNCYDHHHQTGVSQDLCDIQFCVCLQCKDAIDKEKVKPDAWCVKVHDAACSIVQTMRNVFPDSTPPDHSKDYIKFVDYSPFSMKFRSILDACPYNQRVVVHCHNTVSKCVMEDHEYEDVYHEYKGRSFGHVMDPNQDCRATMYDCLRSVLATSHNDQCTATVLREREKVNIYKKITGDGDSINIAYPIVASRVLERCPKLWVDLKTCYKNFFECDVEQKRIRDQRYVYELRKACGNNLVYCKHPTDITEHPEYNFYDELRRINITCHKSLYYCFENIFYAKTSTVVDLCGQAFGMAWHRIRLNEYRTVLAYNQNPVIRNIFGPILDLFNID</sequence>
<accession>A0A2A6BBA9</accession>
<reference evidence="2" key="1">
    <citation type="journal article" date="2008" name="Nat. Genet.">
        <title>The Pristionchus pacificus genome provides a unique perspective on nematode lifestyle and parasitism.</title>
        <authorList>
            <person name="Dieterich C."/>
            <person name="Clifton S.W."/>
            <person name="Schuster L.N."/>
            <person name="Chinwalla A."/>
            <person name="Delehaunty K."/>
            <person name="Dinkelacker I."/>
            <person name="Fulton L."/>
            <person name="Fulton R."/>
            <person name="Godfrey J."/>
            <person name="Minx P."/>
            <person name="Mitreva M."/>
            <person name="Roeseler W."/>
            <person name="Tian H."/>
            <person name="Witte H."/>
            <person name="Yang S.P."/>
            <person name="Wilson R.K."/>
            <person name="Sommer R.J."/>
        </authorList>
    </citation>
    <scope>NUCLEOTIDE SEQUENCE [LARGE SCALE GENOMIC DNA]</scope>
    <source>
        <strain evidence="2">PS312</strain>
    </source>
</reference>